<dbReference type="NCBIfam" id="NF005869">
    <property type="entry name" value="PRK07807.1"/>
    <property type="match status" value="1"/>
</dbReference>
<feature type="binding site" evidence="4">
    <location>
        <begin position="256"/>
        <end position="258"/>
    </location>
    <ligand>
        <name>NADP(+)</name>
        <dbReference type="ChEBI" id="CHEBI:58349"/>
    </ligand>
</feature>
<proteinExistence type="inferred from homology"/>
<dbReference type="HAMAP" id="MF_02250">
    <property type="entry name" value="GMPR_GuaB1"/>
    <property type="match status" value="1"/>
</dbReference>
<evidence type="ECO:0000256" key="2">
    <source>
        <dbReference type="ARBA" id="ARBA00022857"/>
    </source>
</evidence>
<evidence type="ECO:0000313" key="7">
    <source>
        <dbReference type="Proteomes" id="UP001251849"/>
    </source>
</evidence>
<comment type="catalytic activity">
    <reaction evidence="4">
        <text>IMP + NH4(+) + NADP(+) = GMP + NADPH + 2 H(+)</text>
        <dbReference type="Rhea" id="RHEA:17185"/>
        <dbReference type="ChEBI" id="CHEBI:15378"/>
        <dbReference type="ChEBI" id="CHEBI:28938"/>
        <dbReference type="ChEBI" id="CHEBI:57783"/>
        <dbReference type="ChEBI" id="CHEBI:58053"/>
        <dbReference type="ChEBI" id="CHEBI:58115"/>
        <dbReference type="ChEBI" id="CHEBI:58349"/>
        <dbReference type="EC" id="1.7.1.7"/>
    </reaction>
</comment>
<dbReference type="InterPro" id="IPR050139">
    <property type="entry name" value="GMP_reductase"/>
</dbReference>
<accession>A0ABU3GDG3</accession>
<keyword evidence="1" id="KW-0677">Repeat</keyword>
<feature type="binding site" evidence="4">
    <location>
        <begin position="306"/>
        <end position="308"/>
    </location>
    <ligand>
        <name>NADP(+)</name>
        <dbReference type="ChEBI" id="CHEBI:58349"/>
    </ligand>
</feature>
<feature type="active site" description="Thioimidate intermediate" evidence="4">
    <location>
        <position position="313"/>
    </location>
</feature>
<dbReference type="PANTHER" id="PTHR43170:SF5">
    <property type="entry name" value="GMP REDUCTASE"/>
    <property type="match status" value="1"/>
</dbReference>
<evidence type="ECO:0000313" key="6">
    <source>
        <dbReference type="EMBL" id="MDT3317849.1"/>
    </source>
</evidence>
<comment type="similarity">
    <text evidence="4">Belongs to the IMPDH/GMPR family. GuaB1 subfamily.</text>
</comment>
<dbReference type="Proteomes" id="UP001251849">
    <property type="component" value="Unassembled WGS sequence"/>
</dbReference>
<keyword evidence="7" id="KW-1185">Reference proteome</keyword>
<feature type="domain" description="IMP dehydrogenase/GMP reductase" evidence="5">
    <location>
        <begin position="12"/>
        <end position="483"/>
    </location>
</feature>
<dbReference type="InterPro" id="IPR005990">
    <property type="entry name" value="IMP_DH"/>
</dbReference>
<dbReference type="SUPFAM" id="SSF51412">
    <property type="entry name" value="Inosine monophosphate dehydrogenase (IMPDH)"/>
    <property type="match status" value="1"/>
</dbReference>
<dbReference type="InterPro" id="IPR013785">
    <property type="entry name" value="Aldolase_TIM"/>
</dbReference>
<name>A0ABU3GDG3_9MICO</name>
<dbReference type="InterPro" id="IPR005991">
    <property type="entry name" value="GUAB1"/>
</dbReference>
<keyword evidence="2 4" id="KW-0521">NADP</keyword>
<comment type="caution">
    <text evidence="6">The sequence shown here is derived from an EMBL/GenBank/DDBJ whole genome shotgun (WGS) entry which is preliminary data.</text>
</comment>
<comment type="cofactor">
    <cofactor evidence="4">
        <name>a monovalent cation</name>
        <dbReference type="ChEBI" id="CHEBI:60242"/>
    </cofactor>
</comment>
<organism evidence="6 7">
    <name type="scientific">Microbacterium gawkjiense</name>
    <dbReference type="NCBI Taxonomy" id="3067309"/>
    <lineage>
        <taxon>Bacteria</taxon>
        <taxon>Bacillati</taxon>
        <taxon>Actinomycetota</taxon>
        <taxon>Actinomycetes</taxon>
        <taxon>Micrococcales</taxon>
        <taxon>Microbacteriaceae</taxon>
        <taxon>Microbacterium</taxon>
    </lineage>
</organism>
<dbReference type="RefSeq" id="WP_311862875.1">
    <property type="nucleotide sequence ID" value="NZ_JAUZVV010000002.1"/>
</dbReference>
<reference evidence="6 7" key="1">
    <citation type="submission" date="2023-08" db="EMBL/GenBank/DDBJ databases">
        <title>Microbacterium aquilitoris sp. nov. and Microbacterium gwkjibeachense sp. nov., isolated from beach.</title>
        <authorList>
            <person name="Lee S.D."/>
            <person name="Yang H."/>
            <person name="Kim I."/>
        </authorList>
    </citation>
    <scope>NUCLEOTIDE SEQUENCE [LARGE SCALE GENOMIC DNA]</scope>
    <source>
        <strain evidence="6 7">KSW4-11</strain>
    </source>
</reference>
<sequence length="489" mass="50790">MHFSGERPAGDLTYSDVFLVPRRSDVTSRLDVDLSPGDGTSATIPLVASNMNSVTGPRLAATLARRGGLAVLPQDMPLQEVDAAIRWVKDQPVRWDTPLVLPPEALVSEAAALLPPAAGHGIVVATSAHGAGAPRVHVDDILGIVPAERLGTALPDARLGDLVRGRAASIDADDVDTARAAFDLLVAADADIVTVLQHGHLVGTLSQRTALRSSLYRPAVDADGRLIVAAAVGINGDVAAKARALAAAGVDALVVDTAHGHQESMIRALRAVHAEGLELPIVAGNVVTAEGVRDLVEAGATILKVGVGPGAMCTTRMMTAVGRPQFSAVLETAEAATAAGAHVWADGGVRYPRDVALALAAGAASVMIGSWFAGTIEAPGELRVDADGRVFKESWGMASTKAVQGRFGRLDPFERARKELFAEGISSSRIYLDPLRPSVEDLLDMITSGVRSSFTYAGAATVADFHERATVGFQSAAGYEEGKALPVSW</sequence>
<comment type="pathway">
    <text evidence="4">Purine metabolism; IMP biosynthesis via salvage pathway.</text>
</comment>
<keyword evidence="4" id="KW-0660">Purine salvage</keyword>
<dbReference type="NCBIfam" id="TIGR01303">
    <property type="entry name" value="IMP_DH_rel_1"/>
    <property type="match status" value="1"/>
</dbReference>
<gene>
    <name evidence="4" type="primary">guaB1</name>
    <name evidence="6" type="ORF">Q9S71_13560</name>
</gene>
<evidence type="ECO:0000256" key="3">
    <source>
        <dbReference type="ARBA" id="ARBA00023002"/>
    </source>
</evidence>
<dbReference type="Pfam" id="PF00478">
    <property type="entry name" value="IMPDH"/>
    <property type="match status" value="1"/>
</dbReference>
<dbReference type="Gene3D" id="3.20.20.70">
    <property type="entry name" value="Aldolase class I"/>
    <property type="match status" value="1"/>
</dbReference>
<keyword evidence="3 4" id="KW-0560">Oxidoreductase</keyword>
<dbReference type="CDD" id="cd00381">
    <property type="entry name" value="IMPDH"/>
    <property type="match status" value="1"/>
</dbReference>
<protein>
    <recommendedName>
        <fullName evidence="4">GMP reductase</fullName>
        <ecNumber evidence="4">1.7.1.7</ecNumber>
    </recommendedName>
    <alternativeName>
        <fullName evidence="4">Guanosine 5'-monophosphate reductase</fullName>
        <shortName evidence="4">GMPR</shortName>
    </alternativeName>
</protein>
<dbReference type="InterPro" id="IPR001093">
    <property type="entry name" value="IMP_DH_GMPRt"/>
</dbReference>
<evidence type="ECO:0000256" key="1">
    <source>
        <dbReference type="ARBA" id="ARBA00022737"/>
    </source>
</evidence>
<dbReference type="PIRSF" id="PIRSF000130">
    <property type="entry name" value="IMPDH"/>
    <property type="match status" value="1"/>
</dbReference>
<evidence type="ECO:0000256" key="4">
    <source>
        <dbReference type="HAMAP-Rule" id="MF_02250"/>
    </source>
</evidence>
<dbReference type="PANTHER" id="PTHR43170">
    <property type="entry name" value="GMP REDUCTASE"/>
    <property type="match status" value="1"/>
</dbReference>
<comment type="function">
    <text evidence="4">Involved in the purine-salvage pathway. Catalyzes the NADPH-dependent conversion of GMP to IMP.</text>
</comment>
<dbReference type="EC" id="1.7.1.7" evidence="4"/>
<evidence type="ECO:0000259" key="5">
    <source>
        <dbReference type="Pfam" id="PF00478"/>
    </source>
</evidence>
<dbReference type="EMBL" id="JAUZVV010000002">
    <property type="protein sequence ID" value="MDT3317849.1"/>
    <property type="molecule type" value="Genomic_DNA"/>
</dbReference>
<dbReference type="SMART" id="SM01240">
    <property type="entry name" value="IMPDH"/>
    <property type="match status" value="1"/>
</dbReference>